<dbReference type="RefSeq" id="WP_031392527.1">
    <property type="nucleotide sequence ID" value="NZ_JPNB01000003.1"/>
</dbReference>
<dbReference type="InterPro" id="IPR011042">
    <property type="entry name" value="6-blade_b-propeller_TolB-like"/>
</dbReference>
<evidence type="ECO:0000313" key="3">
    <source>
        <dbReference type="Proteomes" id="UP000295718"/>
    </source>
</evidence>
<accession>A0A4R1QY59</accession>
<evidence type="ECO:0000313" key="2">
    <source>
        <dbReference type="EMBL" id="TCL57684.1"/>
    </source>
</evidence>
<protein>
    <submittedName>
        <fullName evidence="2">Glucose/arabinose dehydrogenase</fullName>
    </submittedName>
</protein>
<dbReference type="InterPro" id="IPR012938">
    <property type="entry name" value="Glc/Sorbosone_DH"/>
</dbReference>
<dbReference type="STRING" id="1469948.GCA_000732725_03905"/>
<name>A0A4R1QY59_9FIRM</name>
<dbReference type="Gene3D" id="2.120.10.30">
    <property type="entry name" value="TolB, C-terminal domain"/>
    <property type="match status" value="1"/>
</dbReference>
<dbReference type="AlphaFoldDB" id="A0A4R1QY59"/>
<reference evidence="2 3" key="1">
    <citation type="submission" date="2019-03" db="EMBL/GenBank/DDBJ databases">
        <title>Genomic Encyclopedia of Type Strains, Phase IV (KMG-IV): sequencing the most valuable type-strain genomes for metagenomic binning, comparative biology and taxonomic classification.</title>
        <authorList>
            <person name="Goeker M."/>
        </authorList>
    </citation>
    <scope>NUCLEOTIDE SEQUENCE [LARGE SCALE GENOMIC DNA]</scope>
    <source>
        <strain evidence="2 3">DSM 100556</strain>
    </source>
</reference>
<dbReference type="PANTHER" id="PTHR19328:SF13">
    <property type="entry name" value="HIPL1 PROTEIN"/>
    <property type="match status" value="1"/>
</dbReference>
<dbReference type="Pfam" id="PF07995">
    <property type="entry name" value="GSDH"/>
    <property type="match status" value="1"/>
</dbReference>
<dbReference type="PANTHER" id="PTHR19328">
    <property type="entry name" value="HEDGEHOG-INTERACTING PROTEIN"/>
    <property type="match status" value="1"/>
</dbReference>
<evidence type="ECO:0000259" key="1">
    <source>
        <dbReference type="Pfam" id="PF07995"/>
    </source>
</evidence>
<dbReference type="EMBL" id="SLUO01000008">
    <property type="protein sequence ID" value="TCL57684.1"/>
    <property type="molecule type" value="Genomic_DNA"/>
</dbReference>
<sequence>MPVKRVKEEAMISGRFIILSEEDYNQLGVLNTRNSSFQIQTMAEDLHIPWAVDISEDGRPFFTERSGNLRVIENGILNPVPVYTFDSPFVSIGEGGLMGLALDRDFLSNGYIYLMYTYEENGGLYSRVVRMRIQDNTASEEEIILDQIPAGQFHNGGRIKIGPDGYLYITVGDAGERYLAQDVNSLAGKILRIGTDGSIPPDNPFQDSPVYALGFRNPQGLAWNSRGVLYASEHGETAHDEINAIQPGGNYGWPFVTGDEEMQGYDFIKPVIQSGNNTWAPAGMAYITSGPRMGQLLVSTLKGSALLAITFDESGTQVVNVERLLQGRYGRLREAYQAEDGSIYLTTSNLDGRGLPGPVDDRILRLVQ</sequence>
<proteinExistence type="predicted"/>
<dbReference type="Proteomes" id="UP000295718">
    <property type="component" value="Unassembled WGS sequence"/>
</dbReference>
<keyword evidence="3" id="KW-1185">Reference proteome</keyword>
<feature type="domain" description="Glucose/Sorbosone dehydrogenase" evidence="1">
    <location>
        <begin position="46"/>
        <end position="353"/>
    </location>
</feature>
<dbReference type="SUPFAM" id="SSF50952">
    <property type="entry name" value="Soluble quinoprotein glucose dehydrogenase"/>
    <property type="match status" value="1"/>
</dbReference>
<gene>
    <name evidence="2" type="ORF">EDD76_108219</name>
</gene>
<organism evidence="2 3">
    <name type="scientific">Kineothrix alysoides</name>
    <dbReference type="NCBI Taxonomy" id="1469948"/>
    <lineage>
        <taxon>Bacteria</taxon>
        <taxon>Bacillati</taxon>
        <taxon>Bacillota</taxon>
        <taxon>Clostridia</taxon>
        <taxon>Lachnospirales</taxon>
        <taxon>Lachnospiraceae</taxon>
        <taxon>Kineothrix</taxon>
    </lineage>
</organism>
<comment type="caution">
    <text evidence="2">The sequence shown here is derived from an EMBL/GenBank/DDBJ whole genome shotgun (WGS) entry which is preliminary data.</text>
</comment>
<dbReference type="InterPro" id="IPR011041">
    <property type="entry name" value="Quinoprot_gluc/sorb_DH_b-prop"/>
</dbReference>